<gene>
    <name evidence="2" type="ORF">ABVK25_006185</name>
</gene>
<organism evidence="2 3">
    <name type="scientific">Lepraria finkii</name>
    <dbReference type="NCBI Taxonomy" id="1340010"/>
    <lineage>
        <taxon>Eukaryota</taxon>
        <taxon>Fungi</taxon>
        <taxon>Dikarya</taxon>
        <taxon>Ascomycota</taxon>
        <taxon>Pezizomycotina</taxon>
        <taxon>Lecanoromycetes</taxon>
        <taxon>OSLEUM clade</taxon>
        <taxon>Lecanoromycetidae</taxon>
        <taxon>Lecanorales</taxon>
        <taxon>Lecanorineae</taxon>
        <taxon>Stereocaulaceae</taxon>
        <taxon>Lepraria</taxon>
    </lineage>
</organism>
<comment type="caution">
    <text evidence="2">The sequence shown here is derived from an EMBL/GenBank/DDBJ whole genome shotgun (WGS) entry which is preliminary data.</text>
</comment>
<evidence type="ECO:0000313" key="3">
    <source>
        <dbReference type="Proteomes" id="UP001590951"/>
    </source>
</evidence>
<proteinExistence type="predicted"/>
<accession>A0ABR4B6P1</accession>
<evidence type="ECO:0000313" key="2">
    <source>
        <dbReference type="EMBL" id="KAL2053533.1"/>
    </source>
</evidence>
<sequence length="185" mass="21388">MCWRDPDIIDAILPQAAGVGNMVKSSNDDLRVLRQWLTATQFGDWFLRGREVSTWREDHDKDFVNLSGPRPEGGQFTHWMSPIMIGIYYKIWGMRRKVSHRVAPKPHTKKPTDKSKRPKVDIENSGVIEYDDSWLKAVGKAFGRLTSPSPGYLATFLCQKYAEEDLHHHWLYSCIWLFPQTINVG</sequence>
<feature type="region of interest" description="Disordered" evidence="1">
    <location>
        <begin position="101"/>
        <end position="120"/>
    </location>
</feature>
<evidence type="ECO:0000256" key="1">
    <source>
        <dbReference type="SAM" id="MobiDB-lite"/>
    </source>
</evidence>
<dbReference type="EMBL" id="JBHFEH010000020">
    <property type="protein sequence ID" value="KAL2053533.1"/>
    <property type="molecule type" value="Genomic_DNA"/>
</dbReference>
<protein>
    <submittedName>
        <fullName evidence="2">Uncharacterized protein</fullName>
    </submittedName>
</protein>
<reference evidence="2 3" key="1">
    <citation type="submission" date="2024-09" db="EMBL/GenBank/DDBJ databases">
        <title>Rethinking Asexuality: The Enigmatic Case of Functional Sexual Genes in Lepraria (Stereocaulaceae).</title>
        <authorList>
            <person name="Doellman M."/>
            <person name="Sun Y."/>
            <person name="Barcenas-Pena A."/>
            <person name="Lumbsch H.T."/>
            <person name="Grewe F."/>
        </authorList>
    </citation>
    <scope>NUCLEOTIDE SEQUENCE [LARGE SCALE GENOMIC DNA]</scope>
    <source>
        <strain evidence="2 3">Grewe 0041</strain>
    </source>
</reference>
<keyword evidence="3" id="KW-1185">Reference proteome</keyword>
<name>A0ABR4B6P1_9LECA</name>
<feature type="compositionally biased region" description="Basic and acidic residues" evidence="1">
    <location>
        <begin position="110"/>
        <end position="120"/>
    </location>
</feature>
<dbReference type="Proteomes" id="UP001590951">
    <property type="component" value="Unassembled WGS sequence"/>
</dbReference>